<reference evidence="2" key="1">
    <citation type="submission" date="2018-01" db="EMBL/GenBank/DDBJ databases">
        <authorList>
            <person name="Gaut B.S."/>
            <person name="Morton B.R."/>
            <person name="Clegg M.T."/>
            <person name="Duvall M.R."/>
        </authorList>
    </citation>
    <scope>NUCLEOTIDE SEQUENCE [LARGE SCALE GENOMIC DNA]</scope>
</reference>
<accession>A0A2L0HLP2</accession>
<protein>
    <submittedName>
        <fullName evidence="1">Uncharacterized protein</fullName>
    </submittedName>
</protein>
<organism evidence="1 2">
    <name type="scientific">Microbacterium phage Aubergine</name>
    <dbReference type="NCBI Taxonomy" id="2079577"/>
    <lineage>
        <taxon>Viruses</taxon>
        <taxon>Duplodnaviria</taxon>
        <taxon>Heunggongvirae</taxon>
        <taxon>Uroviricota</taxon>
        <taxon>Caudoviricetes</taxon>
        <taxon>Ilzatvirus</taxon>
        <taxon>Ilzatvirus ilzat</taxon>
    </lineage>
</organism>
<sequence>MSVTLNQLLKMSPEQREVRLRGIDEPTRVKLLMQCNEVIAALVNEELRQHRS</sequence>
<proteinExistence type="predicted"/>
<gene>
    <name evidence="1" type="primary">29</name>
    <name evidence="1" type="ORF">PBI_AUBERGINE_29</name>
</gene>
<name>A0A2L0HLP2_9CAUD</name>
<dbReference type="EMBL" id="MG839015">
    <property type="protein sequence ID" value="AUX82616.1"/>
    <property type="molecule type" value="Genomic_DNA"/>
</dbReference>
<dbReference type="Proteomes" id="UP000241884">
    <property type="component" value="Segment"/>
</dbReference>
<evidence type="ECO:0000313" key="2">
    <source>
        <dbReference type="Proteomes" id="UP000241884"/>
    </source>
</evidence>
<evidence type="ECO:0000313" key="1">
    <source>
        <dbReference type="EMBL" id="AUX82616.1"/>
    </source>
</evidence>